<dbReference type="InterPro" id="IPR046431">
    <property type="entry name" value="FAF_dom"/>
</dbReference>
<feature type="domain" description="FAF" evidence="2">
    <location>
        <begin position="111"/>
        <end position="156"/>
    </location>
</feature>
<dbReference type="Proteomes" id="UP000886520">
    <property type="component" value="Chromosome 18"/>
</dbReference>
<name>A0A9D4UFH4_ADICA</name>
<protein>
    <recommendedName>
        <fullName evidence="2">FAF domain-containing protein</fullName>
    </recommendedName>
</protein>
<keyword evidence="4" id="KW-1185">Reference proteome</keyword>
<dbReference type="OrthoDB" id="1928183at2759"/>
<proteinExistence type="inferred from homology"/>
<accession>A0A9D4UFH4</accession>
<dbReference type="InterPro" id="IPR021410">
    <property type="entry name" value="FAF"/>
</dbReference>
<dbReference type="PANTHER" id="PTHR33155">
    <property type="entry name" value="FANTASTIC FOUR-LIKE PROTEIN (DUF3049)"/>
    <property type="match status" value="1"/>
</dbReference>
<reference evidence="3" key="1">
    <citation type="submission" date="2021-01" db="EMBL/GenBank/DDBJ databases">
        <title>Adiantum capillus-veneris genome.</title>
        <authorList>
            <person name="Fang Y."/>
            <person name="Liao Q."/>
        </authorList>
    </citation>
    <scope>NUCLEOTIDE SEQUENCE</scope>
    <source>
        <strain evidence="3">H3</strain>
        <tissue evidence="3">Leaf</tissue>
    </source>
</reference>
<organism evidence="3 4">
    <name type="scientific">Adiantum capillus-veneris</name>
    <name type="common">Maidenhair fern</name>
    <dbReference type="NCBI Taxonomy" id="13818"/>
    <lineage>
        <taxon>Eukaryota</taxon>
        <taxon>Viridiplantae</taxon>
        <taxon>Streptophyta</taxon>
        <taxon>Embryophyta</taxon>
        <taxon>Tracheophyta</taxon>
        <taxon>Polypodiopsida</taxon>
        <taxon>Polypodiidae</taxon>
        <taxon>Polypodiales</taxon>
        <taxon>Pteridineae</taxon>
        <taxon>Pteridaceae</taxon>
        <taxon>Vittarioideae</taxon>
        <taxon>Adiantum</taxon>
    </lineage>
</organism>
<comment type="caution">
    <text evidence="3">The sequence shown here is derived from an EMBL/GenBank/DDBJ whole genome shotgun (WGS) entry which is preliminary data.</text>
</comment>
<evidence type="ECO:0000256" key="1">
    <source>
        <dbReference type="ARBA" id="ARBA00008690"/>
    </source>
</evidence>
<dbReference type="Pfam" id="PF11250">
    <property type="entry name" value="FAF"/>
    <property type="match status" value="1"/>
</dbReference>
<evidence type="ECO:0000259" key="2">
    <source>
        <dbReference type="Pfam" id="PF11250"/>
    </source>
</evidence>
<sequence>MIRRCEPSHRPYTELCNRSGSPVLGPAHSQMYNADALEDYWEDASVSLRSRLSWEAPSSGWLDVSTPVSNPDARSAESKSLCVSGSRHVRPCRYSFDASDYLGSAKGQRCFPPPLTSCSTLSIKEGGRFVLKEMDADRPQGFFRAQRENGRLLLHLVLPDEVNDDVLTVKDNSDDEDEDFYETYDGGEDEDASSVVECTVDSSSGMFAHVDVDAHVEALGRREHSLWGFSEEEVVNRNGFDGSCGSCDGFVDKECDHTCETHCEAFHHASSLSDGLQDDRSEAGQVSLCPTREHVSKDDGCSDTTERGSHCSVDVGELIVESRHSVEQGKRLGCQQQESLWNVDAANHALASRSSWSANQMCLHPSLINMRPAVGLAMS</sequence>
<evidence type="ECO:0000313" key="3">
    <source>
        <dbReference type="EMBL" id="KAI5066528.1"/>
    </source>
</evidence>
<comment type="similarity">
    <text evidence="1">Belongs to the fantastic four family.</text>
</comment>
<dbReference type="AlphaFoldDB" id="A0A9D4UFH4"/>
<gene>
    <name evidence="3" type="ORF">GOP47_0019152</name>
</gene>
<dbReference type="EMBL" id="JABFUD020000018">
    <property type="protein sequence ID" value="KAI5066528.1"/>
    <property type="molecule type" value="Genomic_DNA"/>
</dbReference>
<dbReference type="PANTHER" id="PTHR33155:SF75">
    <property type="entry name" value="OS02G0750800 PROTEIN"/>
    <property type="match status" value="1"/>
</dbReference>
<evidence type="ECO:0000313" key="4">
    <source>
        <dbReference type="Proteomes" id="UP000886520"/>
    </source>
</evidence>